<reference evidence="1" key="1">
    <citation type="journal article" date="2023" name="Insect Mol. Biol.">
        <title>Genome sequencing provides insights into the evolution of gene families encoding plant cell wall-degrading enzymes in longhorned beetles.</title>
        <authorList>
            <person name="Shin N.R."/>
            <person name="Okamura Y."/>
            <person name="Kirsch R."/>
            <person name="Pauchet Y."/>
        </authorList>
    </citation>
    <scope>NUCLEOTIDE SEQUENCE</scope>
    <source>
        <strain evidence="1">AMC_N1</strain>
    </source>
</reference>
<organism evidence="1 2">
    <name type="scientific">Aromia moschata</name>
    <dbReference type="NCBI Taxonomy" id="1265417"/>
    <lineage>
        <taxon>Eukaryota</taxon>
        <taxon>Metazoa</taxon>
        <taxon>Ecdysozoa</taxon>
        <taxon>Arthropoda</taxon>
        <taxon>Hexapoda</taxon>
        <taxon>Insecta</taxon>
        <taxon>Pterygota</taxon>
        <taxon>Neoptera</taxon>
        <taxon>Endopterygota</taxon>
        <taxon>Coleoptera</taxon>
        <taxon>Polyphaga</taxon>
        <taxon>Cucujiformia</taxon>
        <taxon>Chrysomeloidea</taxon>
        <taxon>Cerambycidae</taxon>
        <taxon>Cerambycinae</taxon>
        <taxon>Callichromatini</taxon>
        <taxon>Aromia</taxon>
    </lineage>
</organism>
<dbReference type="EMBL" id="JAPWTK010000051">
    <property type="protein sequence ID" value="KAJ8954004.1"/>
    <property type="molecule type" value="Genomic_DNA"/>
</dbReference>
<evidence type="ECO:0000313" key="1">
    <source>
        <dbReference type="EMBL" id="KAJ8954004.1"/>
    </source>
</evidence>
<gene>
    <name evidence="1" type="ORF">NQ318_004295</name>
</gene>
<comment type="caution">
    <text evidence="1">The sequence shown here is derived from an EMBL/GenBank/DDBJ whole genome shotgun (WGS) entry which is preliminary data.</text>
</comment>
<dbReference type="AlphaFoldDB" id="A0AAV8YTJ7"/>
<protein>
    <submittedName>
        <fullName evidence="1">Uncharacterized protein</fullName>
    </submittedName>
</protein>
<evidence type="ECO:0000313" key="2">
    <source>
        <dbReference type="Proteomes" id="UP001162162"/>
    </source>
</evidence>
<accession>A0AAV8YTJ7</accession>
<proteinExistence type="predicted"/>
<name>A0AAV8YTJ7_9CUCU</name>
<keyword evidence="2" id="KW-1185">Reference proteome</keyword>
<dbReference type="Proteomes" id="UP001162162">
    <property type="component" value="Unassembled WGS sequence"/>
</dbReference>
<sequence>MIDSLLQPDRPPAPPQPVVQGYFGGVLRPELSLFGYDFFRQFGASDWSIEHLLAKWGLECHVHGIGGLGASAGLDVHELIGDHSIHLLKISRKS</sequence>